<evidence type="ECO:0000256" key="10">
    <source>
        <dbReference type="ARBA" id="ARBA00023017"/>
    </source>
</evidence>
<dbReference type="CDD" id="cd12597">
    <property type="entry name" value="RRM1_SRSF1"/>
    <property type="match status" value="1"/>
</dbReference>
<organism evidence="20 21">
    <name type="scientific">Coregonus suidteri</name>
    <dbReference type="NCBI Taxonomy" id="861788"/>
    <lineage>
        <taxon>Eukaryota</taxon>
        <taxon>Metazoa</taxon>
        <taxon>Chordata</taxon>
        <taxon>Craniata</taxon>
        <taxon>Vertebrata</taxon>
        <taxon>Euteleostomi</taxon>
        <taxon>Actinopterygii</taxon>
        <taxon>Neopterygii</taxon>
        <taxon>Teleostei</taxon>
        <taxon>Protacanthopterygii</taxon>
        <taxon>Salmoniformes</taxon>
        <taxon>Salmonidae</taxon>
        <taxon>Coregoninae</taxon>
        <taxon>Coregonus</taxon>
    </lineage>
</organism>
<keyword evidence="5" id="KW-0963">Cytoplasm</keyword>
<evidence type="ECO:0000256" key="5">
    <source>
        <dbReference type="ARBA" id="ARBA00022490"/>
    </source>
</evidence>
<comment type="function">
    <text evidence="16">May play a role in preventing exon skipping, ensuring the accuracy of splicing and regulating alternative splicing.</text>
</comment>
<dbReference type="InterPro" id="IPR050374">
    <property type="entry name" value="RRT5_SRSF_SR"/>
</dbReference>
<dbReference type="GO" id="GO:0016607">
    <property type="term" value="C:nuclear speck"/>
    <property type="evidence" value="ECO:0007669"/>
    <property type="project" value="UniProtKB-ARBA"/>
</dbReference>
<comment type="caution">
    <text evidence="20">The sequence shown here is derived from an EMBL/GenBank/DDBJ whole genome shotgun (WGS) entry which is preliminary data.</text>
</comment>
<comment type="subcellular location">
    <subcellularLocation>
        <location evidence="2">Cytoplasm</location>
        <location evidence="2">Cytoskeleton</location>
    </subcellularLocation>
    <subcellularLocation>
        <location evidence="1">Nucleus</location>
    </subcellularLocation>
</comment>
<dbReference type="InterPro" id="IPR001372">
    <property type="entry name" value="Dynein_light_chain_typ-1/2"/>
</dbReference>
<feature type="compositionally biased region" description="Pro residues" evidence="18">
    <location>
        <begin position="190"/>
        <end position="200"/>
    </location>
</feature>
<keyword evidence="6" id="KW-0507">mRNA processing</keyword>
<evidence type="ECO:0000256" key="14">
    <source>
        <dbReference type="ARBA" id="ARBA00023242"/>
    </source>
</evidence>
<evidence type="ECO:0000256" key="12">
    <source>
        <dbReference type="ARBA" id="ARBA00023187"/>
    </source>
</evidence>
<dbReference type="Pfam" id="PF01221">
    <property type="entry name" value="Dynein_light"/>
    <property type="match status" value="1"/>
</dbReference>
<dbReference type="PANTHER" id="PTHR23003">
    <property type="entry name" value="RNA RECOGNITION MOTIF RRM DOMAIN CONTAINING PROTEIN"/>
    <property type="match status" value="1"/>
</dbReference>
<keyword evidence="10" id="KW-0243">Dynein</keyword>
<dbReference type="Pfam" id="PF00076">
    <property type="entry name" value="RRM_1"/>
    <property type="match status" value="2"/>
</dbReference>
<dbReference type="InterPro" id="IPR037177">
    <property type="entry name" value="DLC_sf"/>
</dbReference>
<dbReference type="PANTHER" id="PTHR23003:SF66">
    <property type="entry name" value="SERINE_ARGININE-RICH SPLICING FACTOR 1"/>
    <property type="match status" value="1"/>
</dbReference>
<gene>
    <name evidence="20" type="ORF">J4Q44_G00130520</name>
</gene>
<evidence type="ECO:0000256" key="17">
    <source>
        <dbReference type="PROSITE-ProRule" id="PRU00176"/>
    </source>
</evidence>
<keyword evidence="7" id="KW-0493">Microtubule</keyword>
<name>A0AAN8M2Q5_9TELE</name>
<dbReference type="FunFam" id="3.30.740.10:FF:000001">
    <property type="entry name" value="Dynein light chain"/>
    <property type="match status" value="1"/>
</dbReference>
<dbReference type="SMART" id="SM01375">
    <property type="entry name" value="Dynein_light"/>
    <property type="match status" value="1"/>
</dbReference>
<feature type="region of interest" description="Disordered" evidence="18">
    <location>
        <begin position="169"/>
        <end position="206"/>
    </location>
</feature>
<keyword evidence="21" id="KW-1185">Reference proteome</keyword>
<evidence type="ECO:0000313" key="20">
    <source>
        <dbReference type="EMBL" id="KAK6317652.1"/>
    </source>
</evidence>
<evidence type="ECO:0000256" key="16">
    <source>
        <dbReference type="ARBA" id="ARBA00056239"/>
    </source>
</evidence>
<evidence type="ECO:0000256" key="9">
    <source>
        <dbReference type="ARBA" id="ARBA00022884"/>
    </source>
</evidence>
<evidence type="ECO:0000256" key="1">
    <source>
        <dbReference type="ARBA" id="ARBA00004123"/>
    </source>
</evidence>
<dbReference type="InterPro" id="IPR012677">
    <property type="entry name" value="Nucleotide-bd_a/b_plait_sf"/>
</dbReference>
<keyword evidence="13" id="KW-0206">Cytoskeleton</keyword>
<keyword evidence="12" id="KW-0508">mRNA splicing</keyword>
<dbReference type="AlphaFoldDB" id="A0AAN8M2Q5"/>
<dbReference type="InterPro" id="IPR000504">
    <property type="entry name" value="RRM_dom"/>
</dbReference>
<dbReference type="Gene3D" id="3.30.740.10">
    <property type="entry name" value="Protein Inhibitor Of Neuronal Nitric Oxide Synthase"/>
    <property type="match status" value="1"/>
</dbReference>
<feature type="domain" description="RRM" evidence="19">
    <location>
        <begin position="106"/>
        <end position="175"/>
    </location>
</feature>
<dbReference type="GO" id="GO:0005737">
    <property type="term" value="C:cytoplasm"/>
    <property type="evidence" value="ECO:0007669"/>
    <property type="project" value="TreeGrafter"/>
</dbReference>
<dbReference type="GO" id="GO:0003729">
    <property type="term" value="F:mRNA binding"/>
    <property type="evidence" value="ECO:0007669"/>
    <property type="project" value="UniProtKB-ARBA"/>
</dbReference>
<evidence type="ECO:0000259" key="19">
    <source>
        <dbReference type="PROSITE" id="PS50102"/>
    </source>
</evidence>
<comment type="similarity">
    <text evidence="3">Belongs to the dynein light chain family.</text>
</comment>
<dbReference type="InterPro" id="IPR019763">
    <property type="entry name" value="Dynein_light_1/2_CS"/>
</dbReference>
<dbReference type="GO" id="GO:0008380">
    <property type="term" value="P:RNA splicing"/>
    <property type="evidence" value="ECO:0007669"/>
    <property type="project" value="UniProtKB-KW"/>
</dbReference>
<dbReference type="EMBL" id="JAGTTL010000010">
    <property type="protein sequence ID" value="KAK6317652.1"/>
    <property type="molecule type" value="Genomic_DNA"/>
</dbReference>
<dbReference type="InterPro" id="IPR034520">
    <property type="entry name" value="SRSF1_RRM1"/>
</dbReference>
<dbReference type="Proteomes" id="UP001356427">
    <property type="component" value="Unassembled WGS sequence"/>
</dbReference>
<dbReference type="InterPro" id="IPR035979">
    <property type="entry name" value="RBD_domain_sf"/>
</dbReference>
<dbReference type="GO" id="GO:0005874">
    <property type="term" value="C:microtubule"/>
    <property type="evidence" value="ECO:0007669"/>
    <property type="project" value="UniProtKB-KW"/>
</dbReference>
<comment type="similarity">
    <text evidence="4">Belongs to the splicing factor SR family.</text>
</comment>
<evidence type="ECO:0000256" key="3">
    <source>
        <dbReference type="ARBA" id="ARBA00010156"/>
    </source>
</evidence>
<evidence type="ECO:0000256" key="8">
    <source>
        <dbReference type="ARBA" id="ARBA00022737"/>
    </source>
</evidence>
<dbReference type="GO" id="GO:0030286">
    <property type="term" value="C:dynein complex"/>
    <property type="evidence" value="ECO:0007669"/>
    <property type="project" value="UniProtKB-KW"/>
</dbReference>
<reference evidence="20 21" key="1">
    <citation type="submission" date="2021-04" db="EMBL/GenBank/DDBJ databases">
        <authorList>
            <person name="De Guttry C."/>
            <person name="Zahm M."/>
            <person name="Klopp C."/>
            <person name="Cabau C."/>
            <person name="Louis A."/>
            <person name="Berthelot C."/>
            <person name="Parey E."/>
            <person name="Roest Crollius H."/>
            <person name="Montfort J."/>
            <person name="Robinson-Rechavi M."/>
            <person name="Bucao C."/>
            <person name="Bouchez O."/>
            <person name="Gislard M."/>
            <person name="Lluch J."/>
            <person name="Milhes M."/>
            <person name="Lampietro C."/>
            <person name="Lopez Roques C."/>
            <person name="Donnadieu C."/>
            <person name="Braasch I."/>
            <person name="Desvignes T."/>
            <person name="Postlethwait J."/>
            <person name="Bobe J."/>
            <person name="Wedekind C."/>
            <person name="Guiguen Y."/>
        </authorList>
    </citation>
    <scope>NUCLEOTIDE SEQUENCE [LARGE SCALE GENOMIC DNA]</scope>
    <source>
        <strain evidence="20">Cs_M1</strain>
        <tissue evidence="20">Blood</tissue>
    </source>
</reference>
<evidence type="ECO:0000256" key="18">
    <source>
        <dbReference type="SAM" id="MobiDB-lite"/>
    </source>
</evidence>
<feature type="region of interest" description="Disordered" evidence="18">
    <location>
        <begin position="236"/>
        <end position="256"/>
    </location>
</feature>
<protein>
    <recommendedName>
        <fullName evidence="15">Splicing factor, arginine/serine-rich 1</fullName>
    </recommendedName>
</protein>
<evidence type="ECO:0000256" key="6">
    <source>
        <dbReference type="ARBA" id="ARBA00022664"/>
    </source>
</evidence>
<keyword evidence="9 17" id="KW-0694">RNA-binding</keyword>
<feature type="domain" description="RRM" evidence="19">
    <location>
        <begin position="22"/>
        <end position="97"/>
    </location>
</feature>
<dbReference type="PROSITE" id="PS01239">
    <property type="entry name" value="DYNEIN_LIGHT_1"/>
    <property type="match status" value="1"/>
</dbReference>
<feature type="region of interest" description="Disordered" evidence="18">
    <location>
        <begin position="95"/>
        <end position="116"/>
    </location>
</feature>
<dbReference type="SMART" id="SM00360">
    <property type="entry name" value="RRM"/>
    <property type="match status" value="2"/>
</dbReference>
<dbReference type="CDD" id="cd21452">
    <property type="entry name" value="DLC-like_DYNLL1_DYNLL2"/>
    <property type="match status" value="1"/>
</dbReference>
<evidence type="ECO:0000256" key="15">
    <source>
        <dbReference type="ARBA" id="ARBA00029591"/>
    </source>
</evidence>
<evidence type="ECO:0000313" key="21">
    <source>
        <dbReference type="Proteomes" id="UP001356427"/>
    </source>
</evidence>
<sequence>MSGDNMSGGGSVVRGPAGNNDCRIYVGNLPPDIRTKDVEDVFYKYGAIRDIDLKNRRGGPPFAFVEFEDPRDADDAVHGRDGYDYDGYRLRVEFPRSGRGGGRGGGGLPSSGSWQDLKDHMREAGDVCYADVFRDGTGVVEFVRKEDMTYAVRKLDNTKFRSHEGETAYVRVKVDGPRSPSYGRSRSHTPPGPPAPPSGPQPREIDEGCDWRRALLSPHPGANQTISIRAGFRTRINDGEKENPDRDRPQPTQPEVTMTDRKAVIKNADMTEDMQQDAVDCATQAMEKYNIEKDIAAYIKKEFDKKYNPTWHCIVGRNFGSYVTHETKHFIYFYLGQVAILLFKSG</sequence>
<dbReference type="GO" id="GO:0007017">
    <property type="term" value="P:microtubule-based process"/>
    <property type="evidence" value="ECO:0007669"/>
    <property type="project" value="InterPro"/>
</dbReference>
<proteinExistence type="inferred from homology"/>
<accession>A0AAN8M2Q5</accession>
<dbReference type="FunFam" id="3.30.70.330:FF:000170">
    <property type="entry name" value="Serine/arginine-rich splicing factor 1"/>
    <property type="match status" value="1"/>
</dbReference>
<evidence type="ECO:0000256" key="13">
    <source>
        <dbReference type="ARBA" id="ARBA00023212"/>
    </source>
</evidence>
<evidence type="ECO:0000256" key="2">
    <source>
        <dbReference type="ARBA" id="ARBA00004245"/>
    </source>
</evidence>
<dbReference type="Gene3D" id="3.30.70.330">
    <property type="match status" value="2"/>
</dbReference>
<feature type="compositionally biased region" description="Basic and acidic residues" evidence="18">
    <location>
        <begin position="236"/>
        <end position="249"/>
    </location>
</feature>
<dbReference type="SUPFAM" id="SSF54648">
    <property type="entry name" value="DLC"/>
    <property type="match status" value="1"/>
</dbReference>
<feature type="compositionally biased region" description="Gly residues" evidence="18">
    <location>
        <begin position="98"/>
        <end position="109"/>
    </location>
</feature>
<dbReference type="PROSITE" id="PS50102">
    <property type="entry name" value="RRM"/>
    <property type="match status" value="2"/>
</dbReference>
<keyword evidence="11" id="KW-0505">Motor protein</keyword>
<dbReference type="GO" id="GO:0006397">
    <property type="term" value="P:mRNA processing"/>
    <property type="evidence" value="ECO:0007669"/>
    <property type="project" value="UniProtKB-KW"/>
</dbReference>
<dbReference type="FunFam" id="3.30.70.330:FF:000053">
    <property type="entry name" value="Serine/arginine-rich splicing factor 1"/>
    <property type="match status" value="1"/>
</dbReference>
<keyword evidence="14" id="KW-0539">Nucleus</keyword>
<evidence type="ECO:0000256" key="11">
    <source>
        <dbReference type="ARBA" id="ARBA00023175"/>
    </source>
</evidence>
<dbReference type="SUPFAM" id="SSF54928">
    <property type="entry name" value="RNA-binding domain, RBD"/>
    <property type="match status" value="1"/>
</dbReference>
<evidence type="ECO:0000256" key="4">
    <source>
        <dbReference type="ARBA" id="ARBA00010269"/>
    </source>
</evidence>
<keyword evidence="8" id="KW-0677">Repeat</keyword>
<evidence type="ECO:0000256" key="7">
    <source>
        <dbReference type="ARBA" id="ARBA00022701"/>
    </source>
</evidence>